<evidence type="ECO:0000256" key="1">
    <source>
        <dbReference type="PROSITE-ProRule" id="PRU01248"/>
    </source>
</evidence>
<gene>
    <name evidence="3" type="ORF">EJC50_29585</name>
</gene>
<evidence type="ECO:0000313" key="3">
    <source>
        <dbReference type="EMBL" id="AZN43382.1"/>
    </source>
</evidence>
<protein>
    <recommendedName>
        <fullName evidence="2">Core-binding (CB) domain-containing protein</fullName>
    </recommendedName>
</protein>
<dbReference type="AlphaFoldDB" id="A0A3S9ACA4"/>
<accession>A0A3S9ACA4</accession>
<dbReference type="InterPro" id="IPR044068">
    <property type="entry name" value="CB"/>
</dbReference>
<dbReference type="PROSITE" id="PS51900">
    <property type="entry name" value="CB"/>
    <property type="match status" value="1"/>
</dbReference>
<proteinExistence type="predicted"/>
<dbReference type="RefSeq" id="WP_126019865.1">
    <property type="nucleotide sequence ID" value="NZ_CP034437.1"/>
</dbReference>
<dbReference type="Proteomes" id="UP000272528">
    <property type="component" value="Chromosome"/>
</dbReference>
<sequence>MKQINTYEQYQSDMLFFKDWLTCHPNRVDPEVRAAGTNWIEVEIEAARKEIKNARLARRTSRLRTRLKELVVVIISQNSTVVKEDLH</sequence>
<name>A0A3S9ACA4_9BACL</name>
<keyword evidence="4" id="KW-1185">Reference proteome</keyword>
<evidence type="ECO:0000313" key="4">
    <source>
        <dbReference type="Proteomes" id="UP000272528"/>
    </source>
</evidence>
<dbReference type="GO" id="GO:0003677">
    <property type="term" value="F:DNA binding"/>
    <property type="evidence" value="ECO:0007669"/>
    <property type="project" value="UniProtKB-UniRule"/>
</dbReference>
<dbReference type="EMBL" id="CP034437">
    <property type="protein sequence ID" value="AZN43382.1"/>
    <property type="molecule type" value="Genomic_DNA"/>
</dbReference>
<organism evidence="3 4">
    <name type="scientific">Paenibacillus albus</name>
    <dbReference type="NCBI Taxonomy" id="2495582"/>
    <lineage>
        <taxon>Bacteria</taxon>
        <taxon>Bacillati</taxon>
        <taxon>Bacillota</taxon>
        <taxon>Bacilli</taxon>
        <taxon>Bacillales</taxon>
        <taxon>Paenibacillaceae</taxon>
        <taxon>Paenibacillus</taxon>
    </lineage>
</organism>
<reference evidence="4" key="1">
    <citation type="submission" date="2018-12" db="EMBL/GenBank/DDBJ databases">
        <title>Genome sequence of Peanibacillus sp.</title>
        <authorList>
            <person name="Subramani G."/>
            <person name="Srinivasan S."/>
            <person name="Kim M.K."/>
        </authorList>
    </citation>
    <scope>NUCLEOTIDE SEQUENCE [LARGE SCALE GENOMIC DNA]</scope>
    <source>
        <strain evidence="4">18JY67-1</strain>
    </source>
</reference>
<keyword evidence="1" id="KW-0238">DNA-binding</keyword>
<evidence type="ECO:0000259" key="2">
    <source>
        <dbReference type="PROSITE" id="PS51900"/>
    </source>
</evidence>
<feature type="domain" description="Core-binding (CB)" evidence="2">
    <location>
        <begin position="1"/>
        <end position="71"/>
    </location>
</feature>
<dbReference type="KEGG" id="palb:EJC50_29585"/>